<evidence type="ECO:0000313" key="2">
    <source>
        <dbReference type="EMBL" id="MBV4360541.1"/>
    </source>
</evidence>
<name>A0A9E2W9S8_9BACT</name>
<proteinExistence type="predicted"/>
<dbReference type="NCBIfam" id="TIGR01646">
    <property type="entry name" value="vgr_GE"/>
    <property type="match status" value="1"/>
</dbReference>
<organism evidence="2 3">
    <name type="scientific">Pinibacter aurantiacus</name>
    <dbReference type="NCBI Taxonomy" id="2851599"/>
    <lineage>
        <taxon>Bacteria</taxon>
        <taxon>Pseudomonadati</taxon>
        <taxon>Bacteroidota</taxon>
        <taxon>Chitinophagia</taxon>
        <taxon>Chitinophagales</taxon>
        <taxon>Chitinophagaceae</taxon>
        <taxon>Pinibacter</taxon>
    </lineage>
</organism>
<dbReference type="AlphaFoldDB" id="A0A9E2W9S8"/>
<comment type="caution">
    <text evidence="2">The sequence shown here is derived from an EMBL/GenBank/DDBJ whole genome shotgun (WGS) entry which is preliminary data.</text>
</comment>
<protein>
    <submittedName>
        <fullName evidence="2">Type VI secretion system tip protein VgrG</fullName>
    </submittedName>
</protein>
<keyword evidence="3" id="KW-1185">Reference proteome</keyword>
<gene>
    <name evidence="2" type="primary">vgrG</name>
    <name evidence="2" type="ORF">KTO63_25480</name>
</gene>
<sequence length="585" mass="64350">MSDNNAISTRTQPTDLVNFKILTNGNALNGEYGVVSIETAKAFNKIASAKIVISDGDPAKQDFKISSTDDSLTPGSEIEIQMGYHTQAKTIFKGVIVNHSIKSSKNKKSFLTIEAKDKAFLLSVGRNNQCFTEKSDADIIQAVAQKAGIKDVDIASTKVSFKEMVQYNSSNWDFILSRAEMNGMLVLTDDNKLVVQKPDTSGEAQKEIAYGMDVIEFESEINGRSQLHEVKSYAWNYKDQKVVESNEASIQFKETGNVKANDIADALKIKEYKLVHAGSIGDEELKEWSNAQLLKSRMAKVTGRIKLKGLNDLKPGQLVKLTGFSKRFNGNVLITSIRHSYDKSIWETEMHFGLSDEWFYKMPDVIERPASGMIPGVNGLQIGVVQQLENDPDNQDKIKIKLPMVDGQESIWARVATLDAGKERGSFFRPEIGDEVLVGFVNDDPRYPIVLGMLNSAAKPAPLKAADKNDEKGFITRSKMKFIFNDDKKSIHIETPAGNMIDINDDKKEIVIADQNRNKITMSSSGIEIESGKDISLKASSGNIQIQGINVESKAQAKFSGQGSASAELQSSGVTVVKGSIVNIN</sequence>
<evidence type="ECO:0000313" key="3">
    <source>
        <dbReference type="Proteomes" id="UP000812270"/>
    </source>
</evidence>
<dbReference type="RefSeq" id="WP_217795019.1">
    <property type="nucleotide sequence ID" value="NZ_JAHSPG010000018.1"/>
</dbReference>
<accession>A0A9E2W9S8</accession>
<evidence type="ECO:0000259" key="1">
    <source>
        <dbReference type="Pfam" id="PF04717"/>
    </source>
</evidence>
<reference evidence="2" key="1">
    <citation type="submission" date="2021-06" db="EMBL/GenBank/DDBJ databases">
        <authorList>
            <person name="Huq M.A."/>
        </authorList>
    </citation>
    <scope>NUCLEOTIDE SEQUENCE</scope>
    <source>
        <strain evidence="2">MAH-26</strain>
    </source>
</reference>
<feature type="domain" description="Gp5/Type VI secretion system Vgr protein OB-fold" evidence="1">
    <location>
        <begin position="382"/>
        <end position="454"/>
    </location>
</feature>
<dbReference type="InterPro" id="IPR006533">
    <property type="entry name" value="T6SS_Vgr_RhsGE"/>
</dbReference>
<dbReference type="Pfam" id="PF04717">
    <property type="entry name" value="Phage_base_V"/>
    <property type="match status" value="1"/>
</dbReference>
<dbReference type="InterPro" id="IPR006531">
    <property type="entry name" value="Gp5/Vgr_OB"/>
</dbReference>
<dbReference type="Proteomes" id="UP000812270">
    <property type="component" value="Unassembled WGS sequence"/>
</dbReference>
<dbReference type="EMBL" id="JAHSPG010000018">
    <property type="protein sequence ID" value="MBV4360541.1"/>
    <property type="molecule type" value="Genomic_DNA"/>
</dbReference>
<dbReference type="Pfam" id="PF05954">
    <property type="entry name" value="Phage_GPD"/>
    <property type="match status" value="1"/>
</dbReference>